<dbReference type="Pfam" id="PF01284">
    <property type="entry name" value="MARVEL"/>
    <property type="match status" value="1"/>
</dbReference>
<feature type="transmembrane region" description="Helical" evidence="5">
    <location>
        <begin position="384"/>
        <end position="403"/>
    </location>
</feature>
<proteinExistence type="predicted"/>
<feature type="transmembrane region" description="Helical" evidence="5">
    <location>
        <begin position="415"/>
        <end position="437"/>
    </location>
</feature>
<keyword evidence="4 5" id="KW-0472">Membrane</keyword>
<dbReference type="AlphaFoldDB" id="A0A8E2EFH0"/>
<dbReference type="EMBL" id="KV744877">
    <property type="protein sequence ID" value="OCK82826.1"/>
    <property type="molecule type" value="Genomic_DNA"/>
</dbReference>
<gene>
    <name evidence="7" type="ORF">K432DRAFT_441306</name>
</gene>
<reference evidence="7 8" key="1">
    <citation type="journal article" date="2016" name="Nat. Commun.">
        <title>Ectomycorrhizal ecology is imprinted in the genome of the dominant symbiotic fungus Cenococcum geophilum.</title>
        <authorList>
            <consortium name="DOE Joint Genome Institute"/>
            <person name="Peter M."/>
            <person name="Kohler A."/>
            <person name="Ohm R.A."/>
            <person name="Kuo A."/>
            <person name="Krutzmann J."/>
            <person name="Morin E."/>
            <person name="Arend M."/>
            <person name="Barry K.W."/>
            <person name="Binder M."/>
            <person name="Choi C."/>
            <person name="Clum A."/>
            <person name="Copeland A."/>
            <person name="Grisel N."/>
            <person name="Haridas S."/>
            <person name="Kipfer T."/>
            <person name="LaButti K."/>
            <person name="Lindquist E."/>
            <person name="Lipzen A."/>
            <person name="Maire R."/>
            <person name="Meier B."/>
            <person name="Mihaltcheva S."/>
            <person name="Molinier V."/>
            <person name="Murat C."/>
            <person name="Poggeler S."/>
            <person name="Quandt C.A."/>
            <person name="Sperisen C."/>
            <person name="Tritt A."/>
            <person name="Tisserant E."/>
            <person name="Crous P.W."/>
            <person name="Henrissat B."/>
            <person name="Nehls U."/>
            <person name="Egli S."/>
            <person name="Spatafora J.W."/>
            <person name="Grigoriev I.V."/>
            <person name="Martin F.M."/>
        </authorList>
    </citation>
    <scope>NUCLEOTIDE SEQUENCE [LARGE SCALE GENOMIC DNA]</scope>
    <source>
        <strain evidence="7 8">CBS 459.81</strain>
    </source>
</reference>
<protein>
    <recommendedName>
        <fullName evidence="6">MARVEL domain-containing protein</fullName>
    </recommendedName>
</protein>
<feature type="transmembrane region" description="Helical" evidence="5">
    <location>
        <begin position="347"/>
        <end position="372"/>
    </location>
</feature>
<dbReference type="Proteomes" id="UP000250266">
    <property type="component" value="Unassembled WGS sequence"/>
</dbReference>
<name>A0A8E2EFH0_9PEZI</name>
<feature type="transmembrane region" description="Helical" evidence="5">
    <location>
        <begin position="491"/>
        <end position="512"/>
    </location>
</feature>
<accession>A0A8E2EFH0</accession>
<evidence type="ECO:0000256" key="3">
    <source>
        <dbReference type="ARBA" id="ARBA00022989"/>
    </source>
</evidence>
<evidence type="ECO:0000313" key="7">
    <source>
        <dbReference type="EMBL" id="OCK82826.1"/>
    </source>
</evidence>
<evidence type="ECO:0000256" key="1">
    <source>
        <dbReference type="ARBA" id="ARBA00004141"/>
    </source>
</evidence>
<keyword evidence="3 5" id="KW-1133">Transmembrane helix</keyword>
<keyword evidence="8" id="KW-1185">Reference proteome</keyword>
<dbReference type="InterPro" id="IPR008253">
    <property type="entry name" value="Marvel"/>
</dbReference>
<comment type="subcellular location">
    <subcellularLocation>
        <location evidence="1">Membrane</location>
        <topology evidence="1">Multi-pass membrane protein</topology>
    </subcellularLocation>
</comment>
<evidence type="ECO:0000259" key="6">
    <source>
        <dbReference type="Pfam" id="PF01284"/>
    </source>
</evidence>
<evidence type="ECO:0000256" key="2">
    <source>
        <dbReference type="ARBA" id="ARBA00022692"/>
    </source>
</evidence>
<keyword evidence="2 5" id="KW-0812">Transmembrane</keyword>
<organism evidence="7 8">
    <name type="scientific">Lepidopterella palustris CBS 459.81</name>
    <dbReference type="NCBI Taxonomy" id="1314670"/>
    <lineage>
        <taxon>Eukaryota</taxon>
        <taxon>Fungi</taxon>
        <taxon>Dikarya</taxon>
        <taxon>Ascomycota</taxon>
        <taxon>Pezizomycotina</taxon>
        <taxon>Dothideomycetes</taxon>
        <taxon>Pleosporomycetidae</taxon>
        <taxon>Mytilinidiales</taxon>
        <taxon>Argynnaceae</taxon>
        <taxon>Lepidopterella</taxon>
    </lineage>
</organism>
<evidence type="ECO:0000256" key="5">
    <source>
        <dbReference type="SAM" id="Phobius"/>
    </source>
</evidence>
<dbReference type="GO" id="GO:0016020">
    <property type="term" value="C:membrane"/>
    <property type="evidence" value="ECO:0007669"/>
    <property type="project" value="UniProtKB-SubCell"/>
</dbReference>
<feature type="domain" description="MARVEL" evidence="6">
    <location>
        <begin position="351"/>
        <end position="505"/>
    </location>
</feature>
<evidence type="ECO:0000256" key="4">
    <source>
        <dbReference type="ARBA" id="ARBA00023136"/>
    </source>
</evidence>
<evidence type="ECO:0000313" key="8">
    <source>
        <dbReference type="Proteomes" id="UP000250266"/>
    </source>
</evidence>
<sequence length="517" mass="57195">MPAVKFSTATEWVLHYQSRAQQLLRYTTPDRETLRADLHDYAQETIDASILSLEESKSYELTIAGGMAISAIGTHLASKKGTEVGVVMYARKVLTLLGLADASAVGRLFKEALMITNELPESSSWIALIVKEAKEYLDDKQTERLKEHLKDWWDTSNINDIVEEELAEEFGVAAAHEAMDLLHSMHLFGVIYKGIRGAVTAKERLDKACTIMRARAVATHQKIFVEVAISRALLNSKSSHIQKKPLPTRPSPPFDLQARKPVAVAAISSPPQHLGPRPTNPTHQLQSPVTLIRENTASLQQPSIPPKGDKDIRVDTAEIPLQADERASDPSQPARPPIVRFRSKAGLVLYIICRICQVLFSFALLGLTADIIRIPHGGSIPPVLGFFLFAAIWSVLVLLYRGAIACNAALRSTRLLVLAEFGNLVNTFCAAVVYAVAMDSWECLSPGQSDWPHDLLWYSYSDNENAYDWVTIPTGLGMVDRRCYEEFASLLFFWLLFVAYVGSIVTVNVSAVPRDGS</sequence>